<dbReference type="InterPro" id="IPR000577">
    <property type="entry name" value="Carb_kinase_FGGY"/>
</dbReference>
<feature type="domain" description="Carbohydrate kinase FGGY C-terminal" evidence="10">
    <location>
        <begin position="300"/>
        <end position="495"/>
    </location>
</feature>
<dbReference type="GO" id="GO:0019150">
    <property type="term" value="F:D-ribulokinase activity"/>
    <property type="evidence" value="ECO:0007669"/>
    <property type="project" value="TreeGrafter"/>
</dbReference>
<evidence type="ECO:0000256" key="7">
    <source>
        <dbReference type="NCBIfam" id="TIGR01234"/>
    </source>
</evidence>
<dbReference type="AlphaFoldDB" id="A0A6N7VWT3"/>
<keyword evidence="1 8" id="KW-0808">Transferase</keyword>
<dbReference type="PIRSF" id="PIRSF000538">
    <property type="entry name" value="GlpK"/>
    <property type="match status" value="1"/>
</dbReference>
<evidence type="ECO:0000256" key="8">
    <source>
        <dbReference type="RuleBase" id="RU003455"/>
    </source>
</evidence>
<dbReference type="CDD" id="cd07781">
    <property type="entry name" value="ASKHA_NBD_FGGY_L-RBK"/>
    <property type="match status" value="1"/>
</dbReference>
<organism evidence="11 12">
    <name type="scientific">Scrofimicrobium canadense</name>
    <dbReference type="NCBI Taxonomy" id="2652290"/>
    <lineage>
        <taxon>Bacteria</taxon>
        <taxon>Bacillati</taxon>
        <taxon>Actinomycetota</taxon>
        <taxon>Actinomycetes</taxon>
        <taxon>Actinomycetales</taxon>
        <taxon>Actinomycetaceae</taxon>
        <taxon>Scrofimicrobium</taxon>
    </lineage>
</organism>
<dbReference type="PANTHER" id="PTHR43435">
    <property type="entry name" value="RIBULOKINASE"/>
    <property type="match status" value="1"/>
</dbReference>
<name>A0A6N7VWT3_9ACTO</name>
<comment type="caution">
    <text evidence="11">The sequence shown here is derived from an EMBL/GenBank/DDBJ whole genome shotgun (WGS) entry which is preliminary data.</text>
</comment>
<evidence type="ECO:0000256" key="5">
    <source>
        <dbReference type="ARBA" id="ARBA00022935"/>
    </source>
</evidence>
<evidence type="ECO:0000256" key="3">
    <source>
        <dbReference type="ARBA" id="ARBA00022777"/>
    </source>
</evidence>
<evidence type="ECO:0000256" key="2">
    <source>
        <dbReference type="ARBA" id="ARBA00022741"/>
    </source>
</evidence>
<keyword evidence="3 8" id="KW-0418">Kinase</keyword>
<sequence length="570" mass="61966">MGKNHANIEDIPLVIGIDFGTLSARAVIVRSDNGAVLGEAVSEYRHGVMDGQLTAADGQELPPDYALQVPSDYLASLVESVTGAVKDSGVDAQQIVGMGLDCTSSTVVVTDGEGKPLCEDPAFTHEPHAYIKLWKHHGGNEQAARIVQLAKERNEPWLKRFGGTLSSEMLLPKALETLEKAPEVYYAAEEILDVLDWLTWQLTGRLAYSASDSGYKRIYYDGVYPSHEFLGQLNPDFADVYSSKMSHEVLDLGQSVGGLTKDFSQKLGLPEGIAVAVGNIDAHVHAASVGAVEPGQLTGIIGTSTCWVLPAQTLELVPGVFGVVDGGISDGTWGYEAGQSAVGDMFAWFVDNCVPEKYRQEARSRGISVHDLLTEKASVQEVGEHGLIALDWWNGNRSILVDADLTGLMIGQTLATKPEDQYRALLEATAFGARVIIENFENHGVPVKEIRIAGGLLKNPLLMQMYADITRRPLAIATVENAGAHGSAVFAAIAAGIYPDLRSACEHMSEIHHDAYLPREEVSHQYDQLFALYQELYDYFGRGSEAMHQLKRLRREARIRSVGHGNIPSK</sequence>
<comment type="pathway">
    <text evidence="8">Carbohydrate degradation; L-arabinose degradation via L-ribulose; D-xylulose 5-phosphate from L-arabinose (bacterial route): step 2/3.</text>
</comment>
<proteinExistence type="inferred from homology"/>
<dbReference type="InterPro" id="IPR005929">
    <property type="entry name" value="Ribulokinase"/>
</dbReference>
<keyword evidence="6 8" id="KW-0119">Carbohydrate metabolism</keyword>
<dbReference type="InterPro" id="IPR018484">
    <property type="entry name" value="FGGY_N"/>
</dbReference>
<evidence type="ECO:0000313" key="11">
    <source>
        <dbReference type="EMBL" id="MSS85450.1"/>
    </source>
</evidence>
<dbReference type="GO" id="GO:0019569">
    <property type="term" value="P:L-arabinose catabolic process to D-xylulose 5-phosphate"/>
    <property type="evidence" value="ECO:0007669"/>
    <property type="project" value="UniProtKB-UniPathway"/>
</dbReference>
<evidence type="ECO:0000313" key="12">
    <source>
        <dbReference type="Proteomes" id="UP000470875"/>
    </source>
</evidence>
<feature type="domain" description="Carbohydrate kinase FGGY N-terminal" evidence="9">
    <location>
        <begin position="14"/>
        <end position="283"/>
    </location>
</feature>
<dbReference type="UniPathway" id="UPA00145">
    <property type="reaction ID" value="UER00566"/>
</dbReference>
<keyword evidence="5 8" id="KW-0054">Arabinose catabolism</keyword>
<dbReference type="SUPFAM" id="SSF53067">
    <property type="entry name" value="Actin-like ATPase domain"/>
    <property type="match status" value="2"/>
</dbReference>
<reference evidence="11 12" key="1">
    <citation type="submission" date="2019-08" db="EMBL/GenBank/DDBJ databases">
        <title>In-depth cultivation of the pig gut microbiome towards novel bacterial diversity and tailored functional studies.</title>
        <authorList>
            <person name="Wylensek D."/>
            <person name="Hitch T.C.A."/>
            <person name="Clavel T."/>
        </authorList>
    </citation>
    <scope>NUCLEOTIDE SEQUENCE [LARGE SCALE GENOMIC DNA]</scope>
    <source>
        <strain evidence="11 12">WB03_NA08</strain>
    </source>
</reference>
<dbReference type="GO" id="GO:0005737">
    <property type="term" value="C:cytoplasm"/>
    <property type="evidence" value="ECO:0007669"/>
    <property type="project" value="TreeGrafter"/>
</dbReference>
<dbReference type="InterPro" id="IPR018485">
    <property type="entry name" value="FGGY_C"/>
</dbReference>
<dbReference type="PANTHER" id="PTHR43435:SF4">
    <property type="entry name" value="FGGY CARBOHYDRATE KINASE DOMAIN-CONTAINING PROTEIN"/>
    <property type="match status" value="1"/>
</dbReference>
<dbReference type="InterPro" id="IPR043129">
    <property type="entry name" value="ATPase_NBD"/>
</dbReference>
<keyword evidence="12" id="KW-1185">Reference proteome</keyword>
<dbReference type="NCBIfam" id="TIGR01234">
    <property type="entry name" value="L-ribulokinase"/>
    <property type="match status" value="1"/>
</dbReference>
<gene>
    <name evidence="11" type="ORF">FYJ24_11995</name>
</gene>
<dbReference type="NCBIfam" id="NF003154">
    <property type="entry name" value="PRK04123.1"/>
    <property type="match status" value="1"/>
</dbReference>
<keyword evidence="2" id="KW-0547">Nucleotide-binding</keyword>
<dbReference type="EC" id="2.7.1.16" evidence="7 8"/>
<dbReference type="GO" id="GO:0008741">
    <property type="term" value="F:ribulokinase activity"/>
    <property type="evidence" value="ECO:0007669"/>
    <property type="project" value="UniProtKB-UniRule"/>
</dbReference>
<evidence type="ECO:0000256" key="4">
    <source>
        <dbReference type="ARBA" id="ARBA00022840"/>
    </source>
</evidence>
<evidence type="ECO:0000259" key="9">
    <source>
        <dbReference type="Pfam" id="PF00370"/>
    </source>
</evidence>
<comment type="similarity">
    <text evidence="8">Belongs to the ribulokinase family.</text>
</comment>
<dbReference type="Pfam" id="PF02782">
    <property type="entry name" value="FGGY_C"/>
    <property type="match status" value="1"/>
</dbReference>
<keyword evidence="4" id="KW-0067">ATP-binding</keyword>
<dbReference type="GO" id="GO:0005524">
    <property type="term" value="F:ATP binding"/>
    <property type="evidence" value="ECO:0007669"/>
    <property type="project" value="UniProtKB-UniRule"/>
</dbReference>
<dbReference type="Proteomes" id="UP000470875">
    <property type="component" value="Unassembled WGS sequence"/>
</dbReference>
<evidence type="ECO:0000256" key="1">
    <source>
        <dbReference type="ARBA" id="ARBA00022679"/>
    </source>
</evidence>
<comment type="catalytic activity">
    <reaction evidence="8">
        <text>L-ribulose + ATP = L-ribulose 5-phosphate + ADP + H(+)</text>
        <dbReference type="Rhea" id="RHEA:22072"/>
        <dbReference type="ChEBI" id="CHEBI:15378"/>
        <dbReference type="ChEBI" id="CHEBI:16880"/>
        <dbReference type="ChEBI" id="CHEBI:30616"/>
        <dbReference type="ChEBI" id="CHEBI:58226"/>
        <dbReference type="ChEBI" id="CHEBI:456216"/>
        <dbReference type="EC" id="2.7.1.16"/>
    </reaction>
</comment>
<dbReference type="Gene3D" id="3.30.420.40">
    <property type="match status" value="2"/>
</dbReference>
<evidence type="ECO:0000259" key="10">
    <source>
        <dbReference type="Pfam" id="PF02782"/>
    </source>
</evidence>
<dbReference type="Pfam" id="PF00370">
    <property type="entry name" value="FGGY_N"/>
    <property type="match status" value="1"/>
</dbReference>
<accession>A0A6N7VWT3</accession>
<dbReference type="EMBL" id="VULO01000019">
    <property type="protein sequence ID" value="MSS85450.1"/>
    <property type="molecule type" value="Genomic_DNA"/>
</dbReference>
<protein>
    <recommendedName>
        <fullName evidence="7 8">Ribulokinase</fullName>
        <ecNumber evidence="7 8">2.7.1.16</ecNumber>
    </recommendedName>
</protein>
<dbReference type="RefSeq" id="WP_154546695.1">
    <property type="nucleotide sequence ID" value="NZ_VULO01000019.1"/>
</dbReference>
<evidence type="ECO:0000256" key="6">
    <source>
        <dbReference type="ARBA" id="ARBA00023277"/>
    </source>
</evidence>